<dbReference type="HOGENOM" id="CLU_1737805_0_0_9"/>
<evidence type="ECO:0000313" key="3">
    <source>
        <dbReference type="Proteomes" id="UP000005945"/>
    </source>
</evidence>
<accession>A8SB46</accession>
<evidence type="ECO:0000256" key="1">
    <source>
        <dbReference type="SAM" id="MobiDB-lite"/>
    </source>
</evidence>
<name>A8SB46_9FIRM</name>
<dbReference type="RefSeq" id="WP_005923707.1">
    <property type="nucleotide sequence ID" value="NZ_DS483500.1"/>
</dbReference>
<dbReference type="EMBL" id="ABED02000025">
    <property type="protein sequence ID" value="EDP21740.1"/>
    <property type="molecule type" value="Genomic_DNA"/>
</dbReference>
<reference evidence="2 3" key="2">
    <citation type="submission" date="2007-09" db="EMBL/GenBank/DDBJ databases">
        <authorList>
            <person name="Fulton L."/>
            <person name="Clifton S."/>
            <person name="Fulton B."/>
            <person name="Xu J."/>
            <person name="Minx P."/>
            <person name="Pepin K.H."/>
            <person name="Johnson M."/>
            <person name="Thiruvilangam P."/>
            <person name="Bhonagiri V."/>
            <person name="Nash W.E."/>
            <person name="Mardis E.R."/>
            <person name="Wilson R.K."/>
        </authorList>
    </citation>
    <scope>NUCLEOTIDE SEQUENCE [LARGE SCALE GENOMIC DNA]</scope>
    <source>
        <strain evidence="2 3">M21/2</strain>
    </source>
</reference>
<gene>
    <name evidence="2" type="ORF">FAEPRAM212_01561</name>
</gene>
<feature type="region of interest" description="Disordered" evidence="1">
    <location>
        <begin position="29"/>
        <end position="50"/>
    </location>
</feature>
<dbReference type="AlphaFoldDB" id="A8SB46"/>
<proteinExistence type="predicted"/>
<evidence type="ECO:0000313" key="2">
    <source>
        <dbReference type="EMBL" id="EDP21740.1"/>
    </source>
</evidence>
<reference evidence="2 3" key="1">
    <citation type="submission" date="2007-09" db="EMBL/GenBank/DDBJ databases">
        <title>Draft genome sequence of Faecalibacterium prausnitzii M21/2.</title>
        <authorList>
            <person name="Sudarsanam P."/>
            <person name="Ley R."/>
            <person name="Guruge J."/>
            <person name="Turnbaugh P.J."/>
            <person name="Mahowald M."/>
            <person name="Liep D."/>
            <person name="Gordon J."/>
        </authorList>
    </citation>
    <scope>NUCLEOTIDE SEQUENCE [LARGE SCALE GENOMIC DNA]</scope>
    <source>
        <strain evidence="2 3">M21/2</strain>
    </source>
</reference>
<protein>
    <recommendedName>
        <fullName evidence="4">Phage tail assembly protein</fullName>
    </recommendedName>
</protein>
<organism evidence="2 3">
    <name type="scientific">Faecalibacterium prausnitzii M21/2</name>
    <dbReference type="NCBI Taxonomy" id="411485"/>
    <lineage>
        <taxon>Bacteria</taxon>
        <taxon>Bacillati</taxon>
        <taxon>Bacillota</taxon>
        <taxon>Clostridia</taxon>
        <taxon>Eubacteriales</taxon>
        <taxon>Oscillospiraceae</taxon>
        <taxon>Faecalibacterium</taxon>
    </lineage>
</organism>
<evidence type="ECO:0008006" key="4">
    <source>
        <dbReference type="Google" id="ProtNLM"/>
    </source>
</evidence>
<sequence>MNAHISSVQEAPKPTAAYGVYEDPALYGGLDEPSPAVPFSDADAESEDEDPLVLELTAPYTFGGATYDKLDLHGLEGLKAGDLKRTAKLYMKLHPAANPATLESNLEYTFLIASRVLAQPLEFFDDLPARDAIALKTSIVGFLYGADGTD</sequence>
<comment type="caution">
    <text evidence="2">The sequence shown here is derived from an EMBL/GenBank/DDBJ whole genome shotgun (WGS) entry which is preliminary data.</text>
</comment>
<dbReference type="GeneID" id="75068342"/>
<dbReference type="Proteomes" id="UP000005945">
    <property type="component" value="Unassembled WGS sequence"/>
</dbReference>